<dbReference type="Proteomes" id="UP000711996">
    <property type="component" value="Unassembled WGS sequence"/>
</dbReference>
<proteinExistence type="predicted"/>
<dbReference type="EMBL" id="QPMT01000019">
    <property type="protein sequence ID" value="KAF4858735.1"/>
    <property type="molecule type" value="Genomic_DNA"/>
</dbReference>
<evidence type="ECO:0000313" key="1">
    <source>
        <dbReference type="EMBL" id="KAF4858735.1"/>
    </source>
</evidence>
<comment type="caution">
    <text evidence="1">The sequence shown here is derived from an EMBL/GenBank/DDBJ whole genome shotgun (WGS) entry which is preliminary data.</text>
</comment>
<sequence>MSRARAGFENPEGRRRLSLPYSKTTSTLTTLELEANTTLAPLGRGVLRLGCRLFSSPLANGTTLLSFQS</sequence>
<keyword evidence="2" id="KW-1185">Reference proteome</keyword>
<reference evidence="1" key="1">
    <citation type="submission" date="2019-06" db="EMBL/GenBank/DDBJ databases">
        <authorList>
            <person name="Gan P."/>
            <person name="Shirasu K."/>
        </authorList>
    </citation>
    <scope>NUCLEOTIDE SEQUENCE [LARGE SCALE GENOMIC DNA]</scope>
    <source>
        <strain evidence="1">CAD2</strain>
    </source>
</reference>
<dbReference type="AlphaFoldDB" id="A0A9P5ESE6"/>
<protein>
    <submittedName>
        <fullName evidence="1">Uncharacterized protein</fullName>
    </submittedName>
</protein>
<organism evidence="1 2">
    <name type="scientific">Colletotrichum siamense</name>
    <name type="common">Anthracnose fungus</name>
    <dbReference type="NCBI Taxonomy" id="690259"/>
    <lineage>
        <taxon>Eukaryota</taxon>
        <taxon>Fungi</taxon>
        <taxon>Dikarya</taxon>
        <taxon>Ascomycota</taxon>
        <taxon>Pezizomycotina</taxon>
        <taxon>Sordariomycetes</taxon>
        <taxon>Hypocreomycetidae</taxon>
        <taxon>Glomerellales</taxon>
        <taxon>Glomerellaceae</taxon>
        <taxon>Colletotrichum</taxon>
        <taxon>Colletotrichum gloeosporioides species complex</taxon>
    </lineage>
</organism>
<accession>A0A9P5ESE6</accession>
<gene>
    <name evidence="1" type="ORF">CGCSCA2_v006927</name>
</gene>
<name>A0A9P5ESE6_COLSI</name>
<evidence type="ECO:0000313" key="2">
    <source>
        <dbReference type="Proteomes" id="UP000711996"/>
    </source>
</evidence>